<name>A0A537IRJ5_9BACT</name>
<evidence type="ECO:0000313" key="1">
    <source>
        <dbReference type="EMBL" id="TMI73963.1"/>
    </source>
</evidence>
<organism evidence="1 2">
    <name type="scientific">Candidatus Segetimicrobium genomatis</name>
    <dbReference type="NCBI Taxonomy" id="2569760"/>
    <lineage>
        <taxon>Bacteria</taxon>
        <taxon>Bacillati</taxon>
        <taxon>Candidatus Sysuimicrobiota</taxon>
        <taxon>Candidatus Sysuimicrobiia</taxon>
        <taxon>Candidatus Sysuimicrobiales</taxon>
        <taxon>Candidatus Segetimicrobiaceae</taxon>
        <taxon>Candidatus Segetimicrobium</taxon>
    </lineage>
</organism>
<reference evidence="1 2" key="1">
    <citation type="journal article" date="2019" name="Nat. Microbiol.">
        <title>Mediterranean grassland soil C-N compound turnover is dependent on rainfall and depth, and is mediated by genomically divergent microorganisms.</title>
        <authorList>
            <person name="Diamond S."/>
            <person name="Andeer P.F."/>
            <person name="Li Z."/>
            <person name="Crits-Christoph A."/>
            <person name="Burstein D."/>
            <person name="Anantharaman K."/>
            <person name="Lane K.R."/>
            <person name="Thomas B.C."/>
            <person name="Pan C."/>
            <person name="Northen T.R."/>
            <person name="Banfield J.F."/>
        </authorList>
    </citation>
    <scope>NUCLEOTIDE SEQUENCE [LARGE SCALE GENOMIC DNA]</scope>
    <source>
        <strain evidence="1">NP_8</strain>
    </source>
</reference>
<protein>
    <submittedName>
        <fullName evidence="1">Uncharacterized protein</fullName>
    </submittedName>
</protein>
<accession>A0A537IRJ5</accession>
<dbReference type="Proteomes" id="UP000318834">
    <property type="component" value="Unassembled WGS sequence"/>
</dbReference>
<gene>
    <name evidence="1" type="ORF">E6H05_08335</name>
</gene>
<proteinExistence type="predicted"/>
<comment type="caution">
    <text evidence="1">The sequence shown here is derived from an EMBL/GenBank/DDBJ whole genome shotgun (WGS) entry which is preliminary data.</text>
</comment>
<evidence type="ECO:0000313" key="2">
    <source>
        <dbReference type="Proteomes" id="UP000318834"/>
    </source>
</evidence>
<dbReference type="AlphaFoldDB" id="A0A537IRJ5"/>
<dbReference type="NCBIfam" id="NF040603">
    <property type="entry name" value="choice_anch_P"/>
    <property type="match status" value="1"/>
</dbReference>
<sequence>MSKTEYLRLSTIALVIGLTVLVAVPSPASAQLSLLGGGTTSSTGTSATAVAVTVLGSTTMLASTGNLANATDALGAELDSASGDMGSAAVLHATAIGSGDSVASEASLGDLVLSIAGTQITATSAYATALADSTAGTSGWSSVDGLAVNGTSLVSTGEANQTINLGAITLVLNEVTQTASGITVNALHITSLDGTVDVVVASATAGQ</sequence>
<dbReference type="EMBL" id="VBAP01000060">
    <property type="protein sequence ID" value="TMI73963.1"/>
    <property type="molecule type" value="Genomic_DNA"/>
</dbReference>